<dbReference type="OrthoDB" id="630895at2759"/>
<dbReference type="Proteomes" id="UP000053477">
    <property type="component" value="Unassembled WGS sequence"/>
</dbReference>
<dbReference type="InParanoid" id="A0A0H2S6X2"/>
<evidence type="ECO:0000313" key="2">
    <source>
        <dbReference type="Proteomes" id="UP000053477"/>
    </source>
</evidence>
<organism evidence="1 2">
    <name type="scientific">Schizopora paradoxa</name>
    <dbReference type="NCBI Taxonomy" id="27342"/>
    <lineage>
        <taxon>Eukaryota</taxon>
        <taxon>Fungi</taxon>
        <taxon>Dikarya</taxon>
        <taxon>Basidiomycota</taxon>
        <taxon>Agaricomycotina</taxon>
        <taxon>Agaricomycetes</taxon>
        <taxon>Hymenochaetales</taxon>
        <taxon>Schizoporaceae</taxon>
        <taxon>Schizopora</taxon>
    </lineage>
</organism>
<accession>A0A0H2S6X2</accession>
<protein>
    <submittedName>
        <fullName evidence="1">Uncharacterized protein</fullName>
    </submittedName>
</protein>
<dbReference type="EMBL" id="KQ085885">
    <property type="protein sequence ID" value="KLO19724.1"/>
    <property type="molecule type" value="Genomic_DNA"/>
</dbReference>
<name>A0A0H2S6X2_9AGAM</name>
<reference evidence="1 2" key="1">
    <citation type="submission" date="2015-04" db="EMBL/GenBank/DDBJ databases">
        <title>Complete genome sequence of Schizopora paradoxa KUC8140, a cosmopolitan wood degrader in East Asia.</title>
        <authorList>
            <consortium name="DOE Joint Genome Institute"/>
            <person name="Min B."/>
            <person name="Park H."/>
            <person name="Jang Y."/>
            <person name="Kim J.-J."/>
            <person name="Kim K.H."/>
            <person name="Pangilinan J."/>
            <person name="Lipzen A."/>
            <person name="Riley R."/>
            <person name="Grigoriev I.V."/>
            <person name="Spatafora J.W."/>
            <person name="Choi I.-G."/>
        </authorList>
    </citation>
    <scope>NUCLEOTIDE SEQUENCE [LARGE SCALE GENOMIC DNA]</scope>
    <source>
        <strain evidence="1 2">KUC8140</strain>
    </source>
</reference>
<gene>
    <name evidence="1" type="ORF">SCHPADRAFT_898664</name>
</gene>
<proteinExistence type="predicted"/>
<keyword evidence="2" id="KW-1185">Reference proteome</keyword>
<sequence>MSFFDRPGFALEIIRSITNRSQVLVPLSKTRTSKYIAAKRIGPGKPIKRMWFESEPLTRETIEGLAALQLSAVCHHQSYSDFETRGNDWSYFEVAILSGLHERGEEIGEARENAREDHDDVVSLNRVKKNNAGEALSWIIFRIPTSNIAPVRFSSRLASKEFTEL</sequence>
<evidence type="ECO:0000313" key="1">
    <source>
        <dbReference type="EMBL" id="KLO19724.1"/>
    </source>
</evidence>
<dbReference type="AlphaFoldDB" id="A0A0H2S6X2"/>